<evidence type="ECO:0000256" key="5">
    <source>
        <dbReference type="SAM" id="MobiDB-lite"/>
    </source>
</evidence>
<dbReference type="CDD" id="cd00609">
    <property type="entry name" value="AAT_like"/>
    <property type="match status" value="1"/>
</dbReference>
<reference evidence="7 8" key="1">
    <citation type="submission" date="2019-07" db="EMBL/GenBank/DDBJ databases">
        <title>De Novo Assembly of kiwifruit Actinidia rufa.</title>
        <authorList>
            <person name="Sugita-Konishi S."/>
            <person name="Sato K."/>
            <person name="Mori E."/>
            <person name="Abe Y."/>
            <person name="Kisaki G."/>
            <person name="Hamano K."/>
            <person name="Suezawa K."/>
            <person name="Otani M."/>
            <person name="Fukuda T."/>
            <person name="Manabe T."/>
            <person name="Gomi K."/>
            <person name="Tabuchi M."/>
            <person name="Akimitsu K."/>
            <person name="Kataoka I."/>
        </authorList>
    </citation>
    <scope>NUCLEOTIDE SEQUENCE [LARGE SCALE GENOMIC DNA]</scope>
    <source>
        <strain evidence="8">cv. Fuchu</strain>
    </source>
</reference>
<dbReference type="Gene3D" id="3.40.640.10">
    <property type="entry name" value="Type I PLP-dependent aspartate aminotransferase-like (Major domain)"/>
    <property type="match status" value="1"/>
</dbReference>
<comment type="caution">
    <text evidence="7">The sequence shown here is derived from an EMBL/GenBank/DDBJ whole genome shotgun (WGS) entry which is preliminary data.</text>
</comment>
<feature type="domain" description="Alliinase C-terminal" evidence="6">
    <location>
        <begin position="35"/>
        <end position="386"/>
    </location>
</feature>
<organism evidence="7 8">
    <name type="scientific">Actinidia rufa</name>
    <dbReference type="NCBI Taxonomy" id="165716"/>
    <lineage>
        <taxon>Eukaryota</taxon>
        <taxon>Viridiplantae</taxon>
        <taxon>Streptophyta</taxon>
        <taxon>Embryophyta</taxon>
        <taxon>Tracheophyta</taxon>
        <taxon>Spermatophyta</taxon>
        <taxon>Magnoliopsida</taxon>
        <taxon>eudicotyledons</taxon>
        <taxon>Gunneridae</taxon>
        <taxon>Pentapetalae</taxon>
        <taxon>asterids</taxon>
        <taxon>Ericales</taxon>
        <taxon>Actinidiaceae</taxon>
        <taxon>Actinidia</taxon>
    </lineage>
</organism>
<dbReference type="InterPro" id="IPR050478">
    <property type="entry name" value="Ethylene_sulfur-biosynth"/>
</dbReference>
<keyword evidence="8" id="KW-1185">Reference proteome</keyword>
<proteinExistence type="inferred from homology"/>
<dbReference type="InterPro" id="IPR015424">
    <property type="entry name" value="PyrdxlP-dep_Trfase"/>
</dbReference>
<evidence type="ECO:0000313" key="8">
    <source>
        <dbReference type="Proteomes" id="UP000585474"/>
    </source>
</evidence>
<dbReference type="Proteomes" id="UP000585474">
    <property type="component" value="Unassembled WGS sequence"/>
</dbReference>
<dbReference type="InterPro" id="IPR037029">
    <property type="entry name" value="Alliinase_N_sf"/>
</dbReference>
<comment type="cofactor">
    <cofactor evidence="1">
        <name>pyridoxal 5'-phosphate</name>
        <dbReference type="ChEBI" id="CHEBI:597326"/>
    </cofactor>
</comment>
<evidence type="ECO:0000259" key="6">
    <source>
        <dbReference type="Pfam" id="PF04864"/>
    </source>
</evidence>
<keyword evidence="7" id="KW-0808">Transferase</keyword>
<dbReference type="AlphaFoldDB" id="A0A7J0EPK1"/>
<comment type="similarity">
    <text evidence="2">Belongs to the alliinase family.</text>
</comment>
<dbReference type="PANTHER" id="PTHR43795">
    <property type="entry name" value="BIFUNCTIONAL ASPARTATE AMINOTRANSFERASE AND GLUTAMATE/ASPARTATE-PREPHENATE AMINOTRANSFERASE-RELATED"/>
    <property type="match status" value="1"/>
</dbReference>
<gene>
    <name evidence="7" type="ORF">Acr_06g0001920</name>
</gene>
<dbReference type="SUPFAM" id="SSF53383">
    <property type="entry name" value="PLP-dependent transferases"/>
    <property type="match status" value="1"/>
</dbReference>
<sequence length="405" mass="45404">MGGIEEQVTGVNKCSLSSTPKENGTMTSLSSDAVINLDIGDPTLFQSYWSKIGDKCTIAFSGCQSISYFANTKNLCWFLEPELEEQIKRMHRVVGNAAVEDHHIVVGTGSTHLIHAALFALCPPDGPEPTSVVCAAPYYSCYPEATDFLRSGLYKWAGDAQTFDKDGPYLEIVTSPNNPDGTIREAIVKGVQEKLIHDLAYYWPQYTPITCCAHYDVMLFTASKCTGHAGSRIGWALVKDKDVARKMTKFIEVTTIGVSKEAQLRTAKILGVISDSCLHPGSNNFFEYGRRRMAGRWEKLREVMGRGKLFSLPEYPQEYCLFTGEYSESQPGFAWMKCNENIEDFEKFLRGHKILARNGSRFGSDPRHVRASMLCTGEEFKLFIERTCLETEERLLQNKPSRDSL</sequence>
<feature type="region of interest" description="Disordered" evidence="5">
    <location>
        <begin position="1"/>
        <end position="25"/>
    </location>
</feature>
<dbReference type="InterPro" id="IPR006948">
    <property type="entry name" value="Alliinase_C"/>
</dbReference>
<keyword evidence="3 7" id="KW-0032">Aminotransferase</keyword>
<evidence type="ECO:0000313" key="7">
    <source>
        <dbReference type="EMBL" id="GFY88252.1"/>
    </source>
</evidence>
<evidence type="ECO:0000256" key="1">
    <source>
        <dbReference type="ARBA" id="ARBA00001933"/>
    </source>
</evidence>
<dbReference type="Gene3D" id="3.90.1150.10">
    <property type="entry name" value="Aspartate Aminotransferase, domain 1"/>
    <property type="match status" value="1"/>
</dbReference>
<name>A0A7J0EPK1_9ERIC</name>
<dbReference type="OrthoDB" id="2020362at2759"/>
<dbReference type="GO" id="GO:0006520">
    <property type="term" value="P:amino acid metabolic process"/>
    <property type="evidence" value="ECO:0007669"/>
    <property type="project" value="TreeGrafter"/>
</dbReference>
<evidence type="ECO:0000256" key="4">
    <source>
        <dbReference type="ARBA" id="ARBA00022898"/>
    </source>
</evidence>
<accession>A0A7J0EPK1</accession>
<dbReference type="EMBL" id="BJWL01000006">
    <property type="protein sequence ID" value="GFY88252.1"/>
    <property type="molecule type" value="Genomic_DNA"/>
</dbReference>
<dbReference type="GO" id="GO:0008483">
    <property type="term" value="F:transaminase activity"/>
    <property type="evidence" value="ECO:0007669"/>
    <property type="project" value="UniProtKB-KW"/>
</dbReference>
<dbReference type="Pfam" id="PF04864">
    <property type="entry name" value="Alliinase_C"/>
    <property type="match status" value="1"/>
</dbReference>
<dbReference type="GO" id="GO:0016846">
    <property type="term" value="F:carbon-sulfur lyase activity"/>
    <property type="evidence" value="ECO:0007669"/>
    <property type="project" value="InterPro"/>
</dbReference>
<dbReference type="Gene3D" id="2.10.25.30">
    <property type="entry name" value="EGF-like, alliinase"/>
    <property type="match status" value="1"/>
</dbReference>
<dbReference type="InterPro" id="IPR015421">
    <property type="entry name" value="PyrdxlP-dep_Trfase_major"/>
</dbReference>
<keyword evidence="4" id="KW-0663">Pyridoxal phosphate</keyword>
<evidence type="ECO:0000256" key="3">
    <source>
        <dbReference type="ARBA" id="ARBA00022576"/>
    </source>
</evidence>
<dbReference type="PANTHER" id="PTHR43795:SF15">
    <property type="entry name" value="TRYPTOPHAN AMINOTRANSFERASE-RELATED PROTEIN 1"/>
    <property type="match status" value="1"/>
</dbReference>
<protein>
    <submittedName>
        <fullName evidence="7">Tryptophan aminotransferase of Arabidopsis 1</fullName>
    </submittedName>
</protein>
<dbReference type="InterPro" id="IPR015422">
    <property type="entry name" value="PyrdxlP-dep_Trfase_small"/>
</dbReference>
<evidence type="ECO:0000256" key="2">
    <source>
        <dbReference type="ARBA" id="ARBA00006312"/>
    </source>
</evidence>
<feature type="compositionally biased region" description="Polar residues" evidence="5">
    <location>
        <begin position="9"/>
        <end position="25"/>
    </location>
</feature>